<gene>
    <name evidence="2" type="ORF">AAFF_G00350130</name>
</gene>
<dbReference type="AlphaFoldDB" id="A0AAD7SKE5"/>
<keyword evidence="3" id="KW-1185">Reference proteome</keyword>
<reference evidence="2" key="1">
    <citation type="journal article" date="2023" name="Science">
        <title>Genome structures resolve the early diversification of teleost fishes.</title>
        <authorList>
            <person name="Parey E."/>
            <person name="Louis A."/>
            <person name="Montfort J."/>
            <person name="Bouchez O."/>
            <person name="Roques C."/>
            <person name="Iampietro C."/>
            <person name="Lluch J."/>
            <person name="Castinel A."/>
            <person name="Donnadieu C."/>
            <person name="Desvignes T."/>
            <person name="Floi Bucao C."/>
            <person name="Jouanno E."/>
            <person name="Wen M."/>
            <person name="Mejri S."/>
            <person name="Dirks R."/>
            <person name="Jansen H."/>
            <person name="Henkel C."/>
            <person name="Chen W.J."/>
            <person name="Zahm M."/>
            <person name="Cabau C."/>
            <person name="Klopp C."/>
            <person name="Thompson A.W."/>
            <person name="Robinson-Rechavi M."/>
            <person name="Braasch I."/>
            <person name="Lecointre G."/>
            <person name="Bobe J."/>
            <person name="Postlethwait J.H."/>
            <person name="Berthelot C."/>
            <person name="Roest Crollius H."/>
            <person name="Guiguen Y."/>
        </authorList>
    </citation>
    <scope>NUCLEOTIDE SEQUENCE</scope>
    <source>
        <strain evidence="2">NC1722</strain>
    </source>
</reference>
<feature type="transmembrane region" description="Helical" evidence="1">
    <location>
        <begin position="30"/>
        <end position="55"/>
    </location>
</feature>
<keyword evidence="1" id="KW-0812">Transmembrane</keyword>
<protein>
    <submittedName>
        <fullName evidence="2">Uncharacterized protein</fullName>
    </submittedName>
</protein>
<keyword evidence="1" id="KW-1133">Transmembrane helix</keyword>
<organism evidence="2 3">
    <name type="scientific">Aldrovandia affinis</name>
    <dbReference type="NCBI Taxonomy" id="143900"/>
    <lineage>
        <taxon>Eukaryota</taxon>
        <taxon>Metazoa</taxon>
        <taxon>Chordata</taxon>
        <taxon>Craniata</taxon>
        <taxon>Vertebrata</taxon>
        <taxon>Euteleostomi</taxon>
        <taxon>Actinopterygii</taxon>
        <taxon>Neopterygii</taxon>
        <taxon>Teleostei</taxon>
        <taxon>Notacanthiformes</taxon>
        <taxon>Halosauridae</taxon>
        <taxon>Aldrovandia</taxon>
    </lineage>
</organism>
<evidence type="ECO:0000313" key="3">
    <source>
        <dbReference type="Proteomes" id="UP001221898"/>
    </source>
</evidence>
<accession>A0AAD7SKE5</accession>
<keyword evidence="1" id="KW-0472">Membrane</keyword>
<proteinExistence type="predicted"/>
<dbReference type="EMBL" id="JAINUG010000057">
    <property type="protein sequence ID" value="KAJ8403687.1"/>
    <property type="molecule type" value="Genomic_DNA"/>
</dbReference>
<evidence type="ECO:0000256" key="1">
    <source>
        <dbReference type="SAM" id="Phobius"/>
    </source>
</evidence>
<comment type="caution">
    <text evidence="2">The sequence shown here is derived from an EMBL/GenBank/DDBJ whole genome shotgun (WGS) entry which is preliminary data.</text>
</comment>
<evidence type="ECO:0000313" key="2">
    <source>
        <dbReference type="EMBL" id="KAJ8403687.1"/>
    </source>
</evidence>
<name>A0AAD7SKE5_9TELE</name>
<sequence length="109" mass="11957">MLHQTIEEAFKAFESLSPGSMRNPPGFIPFWFAGFALSKAMALSLPLLMAIAAILKYQERASGLRDAALFGPLRKSPPECRDAVCKQSGHVSAPTWRGFSVTLQAHPQR</sequence>
<dbReference type="Proteomes" id="UP001221898">
    <property type="component" value="Unassembled WGS sequence"/>
</dbReference>